<dbReference type="Proteomes" id="UP000034883">
    <property type="component" value="Chromosome"/>
</dbReference>
<dbReference type="STRING" id="927083.DB32_007199"/>
<reference evidence="2 3" key="1">
    <citation type="submission" date="2015-03" db="EMBL/GenBank/DDBJ databases">
        <title>Genome assembly of Sandaracinus amylolyticus DSM 53668.</title>
        <authorList>
            <person name="Sharma G."/>
            <person name="Subramanian S."/>
        </authorList>
    </citation>
    <scope>NUCLEOTIDE SEQUENCE [LARGE SCALE GENOMIC DNA]</scope>
    <source>
        <strain evidence="2 3">DSM 53668</strain>
    </source>
</reference>
<feature type="region of interest" description="Disordered" evidence="1">
    <location>
        <begin position="1"/>
        <end position="40"/>
    </location>
</feature>
<name>A0A0F6W8A9_9BACT</name>
<dbReference type="EMBL" id="CP011125">
    <property type="protein sequence ID" value="AKF10050.1"/>
    <property type="molecule type" value="Genomic_DNA"/>
</dbReference>
<dbReference type="KEGG" id="samy:DB32_007199"/>
<gene>
    <name evidence="2" type="ORF">DB32_007199</name>
</gene>
<dbReference type="AlphaFoldDB" id="A0A0F6W8A9"/>
<protein>
    <submittedName>
        <fullName evidence="2">Uncharacterized protein</fullName>
    </submittedName>
</protein>
<organism evidence="2 3">
    <name type="scientific">Sandaracinus amylolyticus</name>
    <dbReference type="NCBI Taxonomy" id="927083"/>
    <lineage>
        <taxon>Bacteria</taxon>
        <taxon>Pseudomonadati</taxon>
        <taxon>Myxococcota</taxon>
        <taxon>Polyangia</taxon>
        <taxon>Polyangiales</taxon>
        <taxon>Sandaracinaceae</taxon>
        <taxon>Sandaracinus</taxon>
    </lineage>
</organism>
<proteinExistence type="predicted"/>
<keyword evidence="3" id="KW-1185">Reference proteome</keyword>
<evidence type="ECO:0000313" key="3">
    <source>
        <dbReference type="Proteomes" id="UP000034883"/>
    </source>
</evidence>
<feature type="compositionally biased region" description="Basic and acidic residues" evidence="1">
    <location>
        <begin position="17"/>
        <end position="27"/>
    </location>
</feature>
<evidence type="ECO:0000313" key="2">
    <source>
        <dbReference type="EMBL" id="AKF10050.1"/>
    </source>
</evidence>
<accession>A0A0F6W8A9</accession>
<evidence type="ECO:0000256" key="1">
    <source>
        <dbReference type="SAM" id="MobiDB-lite"/>
    </source>
</evidence>
<sequence length="98" mass="10371">MSGHAIDHAASSGSSRTRIELARRDARASGSTSRNRVARDLDRSLARIGTTSALPAAARARHDAIALPSATAQSTDARMDFDMRSSSPSRCGVFWTGV</sequence>